<accession>A0A3L7AND6</accession>
<dbReference type="RefSeq" id="WP_121621983.1">
    <property type="nucleotide sequence ID" value="NZ_JACIIW010000003.1"/>
</dbReference>
<protein>
    <submittedName>
        <fullName evidence="1">Uncharacterized protein</fullName>
    </submittedName>
</protein>
<sequence>MATAPDLSRFSGPGVARLAEAIASGRPLRAALPRSTLHIKFLLDNEAPVDLCLVRDDHMLAPAVAAFGENVVHLGREVRIGGGNRNLLSVRRANARYYADLAALAAAARFEKLVVFLATEPLEEFLVPRLPPGKVEIWEDGLMHYVDMEGPLFRVKRRLVQKLCGFHVGRLSRTTLDKNAFRIRDRFREGSLAFHRPLRARTYRAEILFVGQPLVGDGLVDMKTYATGLRALASALPHPIRYLPHPRESADAVDTLRAAAELRAIEQDRRGVLEHCADFAYLAYLSPFSTALLDLAEADRSFFVAGLVGLDKLGLRLRGFSDSPVAVPATREALAAQLARLGPPLLNTR</sequence>
<keyword evidence="2" id="KW-1185">Reference proteome</keyword>
<reference evidence="1 2" key="1">
    <citation type="submission" date="2018-10" db="EMBL/GenBank/DDBJ databases">
        <title>Xanthobacter tagetidis genome sequencing and assembly.</title>
        <authorList>
            <person name="Maclea K.S."/>
            <person name="Goen A.E."/>
            <person name="Fatima S.A."/>
        </authorList>
    </citation>
    <scope>NUCLEOTIDE SEQUENCE [LARGE SCALE GENOMIC DNA]</scope>
    <source>
        <strain evidence="1 2">ATCC 700314</strain>
    </source>
</reference>
<gene>
    <name evidence="1" type="ORF">D9R14_03830</name>
</gene>
<evidence type="ECO:0000313" key="1">
    <source>
        <dbReference type="EMBL" id="RLP81131.1"/>
    </source>
</evidence>
<organism evidence="1 2">
    <name type="scientific">Xanthobacter tagetidis</name>
    <dbReference type="NCBI Taxonomy" id="60216"/>
    <lineage>
        <taxon>Bacteria</taxon>
        <taxon>Pseudomonadati</taxon>
        <taxon>Pseudomonadota</taxon>
        <taxon>Alphaproteobacteria</taxon>
        <taxon>Hyphomicrobiales</taxon>
        <taxon>Xanthobacteraceae</taxon>
        <taxon>Xanthobacter</taxon>
    </lineage>
</organism>
<dbReference type="Proteomes" id="UP000269692">
    <property type="component" value="Unassembled WGS sequence"/>
</dbReference>
<proteinExistence type="predicted"/>
<dbReference type="AlphaFoldDB" id="A0A3L7AND6"/>
<evidence type="ECO:0000313" key="2">
    <source>
        <dbReference type="Proteomes" id="UP000269692"/>
    </source>
</evidence>
<name>A0A3L7AND6_9HYPH</name>
<dbReference type="EMBL" id="RCTF01000002">
    <property type="protein sequence ID" value="RLP81131.1"/>
    <property type="molecule type" value="Genomic_DNA"/>
</dbReference>
<comment type="caution">
    <text evidence="1">The sequence shown here is derived from an EMBL/GenBank/DDBJ whole genome shotgun (WGS) entry which is preliminary data.</text>
</comment>
<dbReference type="OrthoDB" id="7432174at2"/>